<name>E1ZFB7_CHLVA</name>
<dbReference type="KEGG" id="cvr:CHLNCDRAFT_133827"/>
<evidence type="ECO:0000313" key="3">
    <source>
        <dbReference type="Proteomes" id="UP000008141"/>
    </source>
</evidence>
<feature type="region of interest" description="Disordered" evidence="1">
    <location>
        <begin position="484"/>
        <end position="540"/>
    </location>
</feature>
<feature type="region of interest" description="Disordered" evidence="1">
    <location>
        <begin position="366"/>
        <end position="414"/>
    </location>
</feature>
<feature type="region of interest" description="Disordered" evidence="1">
    <location>
        <begin position="260"/>
        <end position="289"/>
    </location>
</feature>
<evidence type="ECO:0000313" key="2">
    <source>
        <dbReference type="EMBL" id="EFN55472.1"/>
    </source>
</evidence>
<feature type="compositionally biased region" description="Low complexity" evidence="1">
    <location>
        <begin position="268"/>
        <end position="289"/>
    </location>
</feature>
<feature type="compositionally biased region" description="Low complexity" evidence="1">
    <location>
        <begin position="399"/>
        <end position="413"/>
    </location>
</feature>
<keyword evidence="3" id="KW-1185">Reference proteome</keyword>
<reference evidence="2 3" key="1">
    <citation type="journal article" date="2010" name="Plant Cell">
        <title>The Chlorella variabilis NC64A genome reveals adaptation to photosymbiosis, coevolution with viruses, and cryptic sex.</title>
        <authorList>
            <person name="Blanc G."/>
            <person name="Duncan G."/>
            <person name="Agarkova I."/>
            <person name="Borodovsky M."/>
            <person name="Gurnon J."/>
            <person name="Kuo A."/>
            <person name="Lindquist E."/>
            <person name="Lucas S."/>
            <person name="Pangilinan J."/>
            <person name="Polle J."/>
            <person name="Salamov A."/>
            <person name="Terry A."/>
            <person name="Yamada T."/>
            <person name="Dunigan D.D."/>
            <person name="Grigoriev I.V."/>
            <person name="Claverie J.M."/>
            <person name="Van Etten J.L."/>
        </authorList>
    </citation>
    <scope>NUCLEOTIDE SEQUENCE [LARGE SCALE GENOMIC DNA]</scope>
    <source>
        <strain evidence="2 3">NC64A</strain>
    </source>
</reference>
<feature type="compositionally biased region" description="Gly residues" evidence="1">
    <location>
        <begin position="487"/>
        <end position="498"/>
    </location>
</feature>
<feature type="compositionally biased region" description="Basic and acidic residues" evidence="1">
    <location>
        <begin position="518"/>
        <end position="530"/>
    </location>
</feature>
<dbReference type="AlphaFoldDB" id="E1ZFB7"/>
<dbReference type="OrthoDB" id="568071at2759"/>
<dbReference type="PANTHER" id="PTHR34131:SF3">
    <property type="entry name" value="(RAP ANNOTATION RELEASE2) GALACTOSE-BINDING LIKE DOMAIN CONTAINING PROTEIN"/>
    <property type="match status" value="1"/>
</dbReference>
<feature type="compositionally biased region" description="Gly residues" evidence="1">
    <location>
        <begin position="387"/>
        <end position="398"/>
    </location>
</feature>
<protein>
    <submittedName>
        <fullName evidence="2">Uncharacterized protein</fullName>
    </submittedName>
</protein>
<dbReference type="EMBL" id="GL433844">
    <property type="protein sequence ID" value="EFN55472.1"/>
    <property type="molecule type" value="Genomic_DNA"/>
</dbReference>
<dbReference type="Proteomes" id="UP000008141">
    <property type="component" value="Unassembled WGS sequence"/>
</dbReference>
<organism evidence="3">
    <name type="scientific">Chlorella variabilis</name>
    <name type="common">Green alga</name>
    <dbReference type="NCBI Taxonomy" id="554065"/>
    <lineage>
        <taxon>Eukaryota</taxon>
        <taxon>Viridiplantae</taxon>
        <taxon>Chlorophyta</taxon>
        <taxon>core chlorophytes</taxon>
        <taxon>Trebouxiophyceae</taxon>
        <taxon>Chlorellales</taxon>
        <taxon>Chlorellaceae</taxon>
        <taxon>Chlorella clade</taxon>
        <taxon>Chlorella</taxon>
    </lineage>
</organism>
<dbReference type="RefSeq" id="XP_005847574.1">
    <property type="nucleotide sequence ID" value="XM_005847512.1"/>
</dbReference>
<dbReference type="eggNOG" id="ENOG502SGZN">
    <property type="taxonomic scope" value="Eukaryota"/>
</dbReference>
<gene>
    <name evidence="2" type="ORF">CHLNCDRAFT_133827</name>
</gene>
<accession>E1ZFB7</accession>
<proteinExistence type="predicted"/>
<dbReference type="PANTHER" id="PTHR34131">
    <property type="entry name" value="(RAP ANNOTATION RELEASE2) GALACTOSE-BINDING LIKE DOMAIN CONTAINING PROTEIN"/>
    <property type="match status" value="1"/>
</dbReference>
<sequence>MYACGVQVVNRVIALGERAKWGADEDGSSNEVPTAAATSAATAERWLQFGAVYSSRVPVDQALGTSSSSSTPSSPLSSSGGSSSSSDLAASGSPSSTSNRASCTSGGRLLQDYLALPVDHYSLLDPKWISREEGGQFRFSLPLQDLINVELQPEIFISVLPEPQRRRVTLVGTRAALGSPEIDEAFKLNVTAVISQRQRCRLPALPRAPDHLPGRPVFRLRRWAAAARGRTWPPAQAPAGTVGGEAAAAAAVKVAAGSAPSSIANHHGQQGQQQGSSNGANNGSSSVAGSSSVGLEVAAAAGGIEVRDGEAAVAAAAAAAAGSAPFPGQHVYISHDSNDDDEYLDADLAAADLAIAELEVAGLDDGEETVGTGDSPAPLPAPAGIGFSSGSGPGGGGSFAPAAEPDAGHAAGGRPIQAQPALLHCRTHVTMAVRVPRALRVVPNALLGYAGSLLLRAVLTATLPNFLDLLAADYRRWAGIPAPGSSSGDGGGSGGPGGRQLDAPVGELFADAAATVQEGRERRRHEHEQEEAAAPQEAAA</sequence>
<dbReference type="Pfam" id="PF09366">
    <property type="entry name" value="DUF1997"/>
    <property type="match status" value="1"/>
</dbReference>
<dbReference type="InParanoid" id="E1ZFB7"/>
<evidence type="ECO:0000256" key="1">
    <source>
        <dbReference type="SAM" id="MobiDB-lite"/>
    </source>
</evidence>
<dbReference type="InterPro" id="IPR018971">
    <property type="entry name" value="DUF1997"/>
</dbReference>
<feature type="compositionally biased region" description="Low complexity" evidence="1">
    <location>
        <begin position="62"/>
        <end position="98"/>
    </location>
</feature>
<dbReference type="GeneID" id="17355145"/>
<feature type="region of interest" description="Disordered" evidence="1">
    <location>
        <begin position="62"/>
        <end position="103"/>
    </location>
</feature>